<dbReference type="PIRSF" id="PIRSF011396">
    <property type="entry name" value="Trp_halogenase"/>
    <property type="match status" value="1"/>
</dbReference>
<accession>A0A2K9NH86</accession>
<dbReference type="Proteomes" id="UP000234752">
    <property type="component" value="Chromosome eg_2"/>
</dbReference>
<sequence>MIVAAPIRHIVIVGGGTAGWMAAALLSNVLPPDRLRLTLVESPDIGTVGVGEATIPPIQFFNRAVGIDEAEFMRATEGTFKLGIAFQDWVRPGHRYMHPFGQPGQAIKGVSFHAWWLRLRAAGYTVPLSDFWLAEKLADEGRFDTPSSDARSPKSTLAYAYHFDAGLYAAYLRTIAEPRGVMRVEATVAEVVLDPNDGTVSHLILTDGRRIDGDYFIDCTGFRALLIGQALGRPYEDWSHWLPANRAVAVPSARTRDPVPFTTATARSAGWQWRINLRHRTGNGYVYVADHIDDDQAAATLLANLDGQALSDPRFLRFTTGRRTQSRYKNVLAVGLSSGFLEPLESTSIHFIQHALIKFAATFPLSKDDPLSANLYNRMIGEELEQVRDFLILHYHANQRVGDPFWDRMRHMDVPDSLAEKMALFRARGCAIFPSQTLFQEPNWLAVLLGQEVEPDSYDPLADAGDLSDIRQGFDATRQIIAQTARAAPLHMDYLSRLIAPGNRRGAA</sequence>
<dbReference type="GO" id="GO:0000166">
    <property type="term" value="F:nucleotide binding"/>
    <property type="evidence" value="ECO:0007669"/>
    <property type="project" value="UniProtKB-KW"/>
</dbReference>
<evidence type="ECO:0000313" key="3">
    <source>
        <dbReference type="EMBL" id="AUN32440.1"/>
    </source>
</evidence>
<dbReference type="AlphaFoldDB" id="A0A2K9NH86"/>
<keyword evidence="4" id="KW-1185">Reference proteome</keyword>
<evidence type="ECO:0000256" key="2">
    <source>
        <dbReference type="PIRSR" id="PIRSR011396-2"/>
    </source>
</evidence>
<keyword evidence="2" id="KW-0547">Nucleotide-binding</keyword>
<organism evidence="3 4">
    <name type="scientific">Niveispirillum cyanobacteriorum</name>
    <dbReference type="NCBI Taxonomy" id="1612173"/>
    <lineage>
        <taxon>Bacteria</taxon>
        <taxon>Pseudomonadati</taxon>
        <taxon>Pseudomonadota</taxon>
        <taxon>Alphaproteobacteria</taxon>
        <taxon>Rhodospirillales</taxon>
        <taxon>Azospirillaceae</taxon>
        <taxon>Niveispirillum</taxon>
    </lineage>
</organism>
<feature type="binding site" evidence="2">
    <location>
        <position position="188"/>
    </location>
    <ligand>
        <name>FAD</name>
        <dbReference type="ChEBI" id="CHEBI:57692"/>
    </ligand>
</feature>
<proteinExistence type="predicted"/>
<feature type="binding site" evidence="2">
    <location>
        <begin position="15"/>
        <end position="18"/>
    </location>
    <ligand>
        <name>FAD</name>
        <dbReference type="ChEBI" id="CHEBI:57692"/>
    </ligand>
</feature>
<evidence type="ECO:0000256" key="1">
    <source>
        <dbReference type="PIRSR" id="PIRSR011396-1"/>
    </source>
</evidence>
<reference evidence="3 4" key="1">
    <citation type="submission" date="2017-12" db="EMBL/GenBank/DDBJ databases">
        <title>Genomes of bacteria within cyanobacterial aggregates.</title>
        <authorList>
            <person name="Cai H."/>
        </authorList>
    </citation>
    <scope>NUCLEOTIDE SEQUENCE [LARGE SCALE GENOMIC DNA]</scope>
    <source>
        <strain evidence="3 4">TH16</strain>
    </source>
</reference>
<dbReference type="SUPFAM" id="SSF51905">
    <property type="entry name" value="FAD/NAD(P)-binding domain"/>
    <property type="match status" value="1"/>
</dbReference>
<dbReference type="InterPro" id="IPR006905">
    <property type="entry name" value="Flavin_halogenase"/>
</dbReference>
<dbReference type="PANTHER" id="PTHR43747">
    <property type="entry name" value="FAD-BINDING PROTEIN"/>
    <property type="match status" value="1"/>
</dbReference>
<dbReference type="InterPro" id="IPR050816">
    <property type="entry name" value="Flavin-dep_Halogenase_NPB"/>
</dbReference>
<evidence type="ECO:0000313" key="4">
    <source>
        <dbReference type="Proteomes" id="UP000234752"/>
    </source>
</evidence>
<dbReference type="InterPro" id="IPR033856">
    <property type="entry name" value="Trp_halogen"/>
</dbReference>
<feature type="binding site" evidence="2">
    <location>
        <position position="81"/>
    </location>
    <ligand>
        <name>7-chloro-L-tryptophan</name>
        <dbReference type="ChEBI" id="CHEBI:58713"/>
    </ligand>
</feature>
<feature type="active site" evidence="1">
    <location>
        <position position="81"/>
    </location>
</feature>
<dbReference type="Gene3D" id="3.50.50.60">
    <property type="entry name" value="FAD/NAD(P)-binding domain"/>
    <property type="match status" value="1"/>
</dbReference>
<feature type="binding site" evidence="2">
    <location>
        <position position="345"/>
    </location>
    <ligand>
        <name>L-tryptophan</name>
        <dbReference type="ChEBI" id="CHEBI:57912"/>
    </ligand>
</feature>
<gene>
    <name evidence="3" type="ORF">C0V82_18910</name>
</gene>
<feature type="binding site" evidence="2">
    <location>
        <position position="336"/>
    </location>
    <ligand>
        <name>FAD</name>
        <dbReference type="ChEBI" id="CHEBI:57692"/>
    </ligand>
</feature>
<feature type="binding site" evidence="2">
    <location>
        <position position="349"/>
    </location>
    <ligand>
        <name>FAD</name>
        <dbReference type="ChEBI" id="CHEBI:57692"/>
    </ligand>
</feature>
<keyword evidence="2" id="KW-0274">FAD</keyword>
<dbReference type="EMBL" id="CP025612">
    <property type="protein sequence ID" value="AUN32440.1"/>
    <property type="molecule type" value="Genomic_DNA"/>
</dbReference>
<dbReference type="InterPro" id="IPR036188">
    <property type="entry name" value="FAD/NAD-bd_sf"/>
</dbReference>
<name>A0A2K9NH86_9PROT</name>
<protein>
    <submittedName>
        <fullName evidence="3">Tryptophan halogenase</fullName>
    </submittedName>
</protein>
<dbReference type="KEGG" id="ncb:C0V82_18910"/>
<dbReference type="Pfam" id="PF04820">
    <property type="entry name" value="Trp_halogenase"/>
    <property type="match status" value="1"/>
</dbReference>
<dbReference type="GO" id="GO:0004497">
    <property type="term" value="F:monooxygenase activity"/>
    <property type="evidence" value="ECO:0007669"/>
    <property type="project" value="InterPro"/>
</dbReference>
<keyword evidence="2" id="KW-0285">Flavoprotein</keyword>
<dbReference type="RefSeq" id="WP_102113978.1">
    <property type="nucleotide sequence ID" value="NZ_BMGN01000007.1"/>
</dbReference>
<dbReference type="OrthoDB" id="7310065at2"/>
<dbReference type="PANTHER" id="PTHR43747:SF4">
    <property type="entry name" value="FLAVIN-DEPENDENT TRYPTOPHAN HALOGENASE"/>
    <property type="match status" value="1"/>
</dbReference>